<keyword evidence="6" id="KW-1185">Reference proteome</keyword>
<dbReference type="Gene3D" id="3.60.21.10">
    <property type="match status" value="1"/>
</dbReference>
<comment type="caution">
    <text evidence="5">The sequence shown here is derived from an EMBL/GenBank/DDBJ whole genome shotgun (WGS) entry which is preliminary data.</text>
</comment>
<dbReference type="Proteomes" id="UP000613512">
    <property type="component" value="Unassembled WGS sequence"/>
</dbReference>
<sequence>MKIDVIGDIHGCYDELCMLFEELGYNLEQGIYIHPKGRIPVFVGDLTDRGPDSLNVIQLVYEMVITHKKAKYVPGNHCNKLYRFFLGNKVQQKHGLETTVAEYESLDVKKKGHIQNQFMRLYEEAPLYLNLPEANAVIAHAGIKKSYIGRNDKKVKTFVLYGDITGKFDESGKPIRRDWAQHYDGDQWIVYGHTPILRPRIVNKTINIDTGCVFGNQLTAFRLPEEKTIAVPSSLPFQEEKFRSFPDD</sequence>
<keyword evidence="3" id="KW-0547">Nucleotide-binding</keyword>
<dbReference type="RefSeq" id="WP_188384296.1">
    <property type="nucleotide sequence ID" value="NZ_BMEY01000007.1"/>
</dbReference>
<evidence type="ECO:0000256" key="2">
    <source>
        <dbReference type="ARBA" id="ARBA00022801"/>
    </source>
</evidence>
<dbReference type="NCBIfam" id="NF010148">
    <property type="entry name" value="PRK13625.1"/>
    <property type="match status" value="1"/>
</dbReference>
<comment type="cofactor">
    <cofactor evidence="3">
        <name>Ni(2+)</name>
        <dbReference type="ChEBI" id="CHEBI:49786"/>
    </cofactor>
</comment>
<comment type="similarity">
    <text evidence="3">Belongs to the PrpE family.</text>
</comment>
<dbReference type="InterPro" id="IPR004843">
    <property type="entry name" value="Calcineurin-like_PHP"/>
</dbReference>
<accession>A0A916RZL8</accession>
<dbReference type="EMBL" id="BMEY01000007">
    <property type="protein sequence ID" value="GGA74135.1"/>
    <property type="molecule type" value="Genomic_DNA"/>
</dbReference>
<dbReference type="InterPro" id="IPR023937">
    <property type="entry name" value="Bis(5'-nucleosyl)-tetraP_PrpE"/>
</dbReference>
<dbReference type="InterPro" id="IPR006186">
    <property type="entry name" value="Ser/Thr-sp_prot-phosphatase"/>
</dbReference>
<organism evidence="5 6">
    <name type="scientific">Ornithinibacillus halotolerans</name>
    <dbReference type="NCBI Taxonomy" id="1274357"/>
    <lineage>
        <taxon>Bacteria</taxon>
        <taxon>Bacillati</taxon>
        <taxon>Bacillota</taxon>
        <taxon>Bacilli</taxon>
        <taxon>Bacillales</taxon>
        <taxon>Bacillaceae</taxon>
        <taxon>Ornithinibacillus</taxon>
    </lineage>
</organism>
<gene>
    <name evidence="3 5" type="primary">prpE</name>
    <name evidence="5" type="ORF">GCM10008025_17370</name>
</gene>
<dbReference type="PRINTS" id="PR00114">
    <property type="entry name" value="STPHPHTASE"/>
</dbReference>
<keyword evidence="3" id="KW-0342">GTP-binding</keyword>
<keyword evidence="2 3" id="KW-0378">Hydrolase</keyword>
<name>A0A916RZL8_9BACI</name>
<protein>
    <recommendedName>
        <fullName evidence="3">Bis(5'-nucleosyl)-tetraphosphatase PrpE [asymmetrical]</fullName>
        <ecNumber evidence="3">3.6.1.17</ecNumber>
    </recommendedName>
    <alternativeName>
        <fullName evidence="3">Ap4A hydrolase</fullName>
    </alternativeName>
    <alternativeName>
        <fullName evidence="3">Diadenosine 5',5'''-P1,P4-tetraphosphate asymmetrical hydrolase</fullName>
        <shortName evidence="3">Diadenosine tetraphosphatase</shortName>
    </alternativeName>
</protein>
<evidence type="ECO:0000259" key="4">
    <source>
        <dbReference type="Pfam" id="PF00149"/>
    </source>
</evidence>
<dbReference type="GO" id="GO:0016791">
    <property type="term" value="F:phosphatase activity"/>
    <property type="evidence" value="ECO:0007669"/>
    <property type="project" value="TreeGrafter"/>
</dbReference>
<reference evidence="5" key="2">
    <citation type="submission" date="2020-09" db="EMBL/GenBank/DDBJ databases">
        <authorList>
            <person name="Sun Q."/>
            <person name="Zhou Y."/>
        </authorList>
    </citation>
    <scope>NUCLEOTIDE SEQUENCE</scope>
    <source>
        <strain evidence="5">CGMCC 1.12408</strain>
    </source>
</reference>
<dbReference type="GO" id="GO:0005737">
    <property type="term" value="C:cytoplasm"/>
    <property type="evidence" value="ECO:0007669"/>
    <property type="project" value="TreeGrafter"/>
</dbReference>
<dbReference type="GO" id="GO:0004081">
    <property type="term" value="F:bis(5'-nucleosyl)-tetraphosphatase (asymmetrical) activity"/>
    <property type="evidence" value="ECO:0007669"/>
    <property type="project" value="UniProtKB-UniRule"/>
</dbReference>
<dbReference type="CDD" id="cd07423">
    <property type="entry name" value="MPP_Prp_like"/>
    <property type="match status" value="1"/>
</dbReference>
<keyword evidence="1 3" id="KW-0533">Nickel</keyword>
<dbReference type="HAMAP" id="MF_01443">
    <property type="entry name" value="PrpE"/>
    <property type="match status" value="1"/>
</dbReference>
<evidence type="ECO:0000313" key="5">
    <source>
        <dbReference type="EMBL" id="GGA74135.1"/>
    </source>
</evidence>
<dbReference type="GO" id="GO:0005525">
    <property type="term" value="F:GTP binding"/>
    <property type="evidence" value="ECO:0007669"/>
    <property type="project" value="UniProtKB-KW"/>
</dbReference>
<feature type="domain" description="Calcineurin-like phosphoesterase" evidence="4">
    <location>
        <begin position="1"/>
        <end position="195"/>
    </location>
</feature>
<dbReference type="AlphaFoldDB" id="A0A916RZL8"/>
<dbReference type="PANTHER" id="PTHR42850:SF7">
    <property type="entry name" value="BIS(5'-NUCLEOSYL)-TETRAPHOSPHATASE PRPE [ASYMMETRICAL]"/>
    <property type="match status" value="1"/>
</dbReference>
<dbReference type="Pfam" id="PF00149">
    <property type="entry name" value="Metallophos"/>
    <property type="match status" value="1"/>
</dbReference>
<comment type="catalytic activity">
    <reaction evidence="3">
        <text>P(1),P(4)-bis(5'-guanosyl) tetraphosphate + H2O = GMP + GTP + 2 H(+)</text>
        <dbReference type="Rhea" id="RHEA:22484"/>
        <dbReference type="ChEBI" id="CHEBI:15377"/>
        <dbReference type="ChEBI" id="CHEBI:15378"/>
        <dbReference type="ChEBI" id="CHEBI:37565"/>
        <dbReference type="ChEBI" id="CHEBI:57553"/>
        <dbReference type="ChEBI" id="CHEBI:58115"/>
        <dbReference type="EC" id="3.6.1.17"/>
    </reaction>
</comment>
<evidence type="ECO:0000313" key="6">
    <source>
        <dbReference type="Proteomes" id="UP000613512"/>
    </source>
</evidence>
<dbReference type="PANTHER" id="PTHR42850">
    <property type="entry name" value="METALLOPHOSPHOESTERASE"/>
    <property type="match status" value="1"/>
</dbReference>
<dbReference type="SUPFAM" id="SSF56300">
    <property type="entry name" value="Metallo-dependent phosphatases"/>
    <property type="match status" value="1"/>
</dbReference>
<reference evidence="5" key="1">
    <citation type="journal article" date="2014" name="Int. J. Syst. Evol. Microbiol.">
        <title>Complete genome sequence of Corynebacterium casei LMG S-19264T (=DSM 44701T), isolated from a smear-ripened cheese.</title>
        <authorList>
            <consortium name="US DOE Joint Genome Institute (JGI-PGF)"/>
            <person name="Walter F."/>
            <person name="Albersmeier A."/>
            <person name="Kalinowski J."/>
            <person name="Ruckert C."/>
        </authorList>
    </citation>
    <scope>NUCLEOTIDE SEQUENCE</scope>
    <source>
        <strain evidence="5">CGMCC 1.12408</strain>
    </source>
</reference>
<dbReference type="InterPro" id="IPR050126">
    <property type="entry name" value="Ap4A_hydrolase"/>
</dbReference>
<proteinExistence type="inferred from homology"/>
<evidence type="ECO:0000256" key="3">
    <source>
        <dbReference type="HAMAP-Rule" id="MF_01443"/>
    </source>
</evidence>
<comment type="function">
    <text evidence="3">Asymmetrically hydrolyzes Ap4p to yield AMP and ATP.</text>
</comment>
<dbReference type="InterPro" id="IPR041780">
    <property type="entry name" value="MPP_PrpE-like"/>
</dbReference>
<dbReference type="InterPro" id="IPR029052">
    <property type="entry name" value="Metallo-depent_PP-like"/>
</dbReference>
<dbReference type="GO" id="GO:0016151">
    <property type="term" value="F:nickel cation binding"/>
    <property type="evidence" value="ECO:0007669"/>
    <property type="project" value="UniProtKB-UniRule"/>
</dbReference>
<dbReference type="EC" id="3.6.1.17" evidence="3"/>
<evidence type="ECO:0000256" key="1">
    <source>
        <dbReference type="ARBA" id="ARBA00022596"/>
    </source>
</evidence>